<protein>
    <recommendedName>
        <fullName evidence="6">Chromosome segregation protein BIR1</fullName>
    </recommendedName>
</protein>
<feature type="compositionally biased region" description="Basic residues" evidence="3">
    <location>
        <begin position="577"/>
        <end position="586"/>
    </location>
</feature>
<feature type="region of interest" description="Disordered" evidence="3">
    <location>
        <begin position="205"/>
        <end position="238"/>
    </location>
</feature>
<evidence type="ECO:0000256" key="2">
    <source>
        <dbReference type="ARBA" id="ARBA00022833"/>
    </source>
</evidence>
<dbReference type="Pfam" id="PF00653">
    <property type="entry name" value="BIR"/>
    <property type="match status" value="2"/>
</dbReference>
<proteinExistence type="predicted"/>
<accession>A0A9W9NF66</accession>
<dbReference type="EMBL" id="JAPQKT010000010">
    <property type="protein sequence ID" value="KAJ5217764.1"/>
    <property type="molecule type" value="Genomic_DNA"/>
</dbReference>
<feature type="compositionally biased region" description="Basic and acidic residues" evidence="3">
    <location>
        <begin position="558"/>
        <end position="576"/>
    </location>
</feature>
<organism evidence="4 5">
    <name type="scientific">Penicillium citrinum</name>
    <dbReference type="NCBI Taxonomy" id="5077"/>
    <lineage>
        <taxon>Eukaryota</taxon>
        <taxon>Fungi</taxon>
        <taxon>Dikarya</taxon>
        <taxon>Ascomycota</taxon>
        <taxon>Pezizomycotina</taxon>
        <taxon>Eurotiomycetes</taxon>
        <taxon>Eurotiomycetidae</taxon>
        <taxon>Eurotiales</taxon>
        <taxon>Aspergillaceae</taxon>
        <taxon>Penicillium</taxon>
    </lineage>
</organism>
<sequence>MSTEMDTFSARLASFDIVLRPDKRRSSNSKGPNAIAWPHDSPSSAQLAQAGFYYKPYESNPDNTVCFHCSRALDGWEEDDNPITEHLKHSPECGWAIMMDIQQSSSNPKKIEDPTSERIVQARAATFGTSWPHDGKKGWVCQSVKMVESGWYFCPNDDSDDLASCAYCKLSLDGWEPKDDPYDEHFRRSSDCSFFVFARNNTKKGKTIRGKRGRPSKASSRLSTQSVVTTTSEAPEMYADTDMDASDMDQSIMSQASTKPKPLKRGRKPKAKSAKAKEEEVGSQMDVDNVQPESDPEPPKPKRAGRGKKRASEELNHEETESVLVQEREQFPGAEPPSKSRVTARSSSVSRSYDYEPQDHDMQDLASVNEAPQEKTSKRGRKPKKTGPKSRKASDMSAASKSSVKERLPSDSEIDAAIEAGLEADPHDPAAAVPESEQEPEFEPAPPVSKKSKTSKKSKNTEKAAVSPELDDQPAELPQTENYEETGAVIEDIEEPAPKTKSTKSPKKKGSKKSQKEETMKTEKQSFRDSVEPTEIDDYEPEDERHSPVASINQGSESEEKPVTKKSSKKDSSKKNEKSKKSKKPKKELSSPEPEVEAEPEPEPELEHDSEPEPEPQPELESEMDRELHSEEDRDPSHDPFDMRSPSMSVDEFGTPGDMPDQVEMIPSPHPPSSEHRKGRTPVPPKTTKRFSDIPQEEHLAESFSESQNSRGKETQGSKSQRTSKSSNRAVSPLPPRQRTPSFSPQSSDAENRPPSSRPSTSQNHSVTPKQQTTRDLVVAATPSPSKRNPNAGFPGSSHPWTPIDIDEILYGEPSDKENADLSGLFKGIKAGLTSPEKKMSVEQWIMWNAKNGEERLKRRMRTARQPVRERRWPGYATTRGHRMHGLNENHIMRRYCFLSTHSWFTDYFGLASGVSQWEVL</sequence>
<evidence type="ECO:0008006" key="6">
    <source>
        <dbReference type="Google" id="ProtNLM"/>
    </source>
</evidence>
<feature type="compositionally biased region" description="Basic residues" evidence="3">
    <location>
        <begin position="501"/>
        <end position="513"/>
    </location>
</feature>
<dbReference type="GO" id="GO:0046872">
    <property type="term" value="F:metal ion binding"/>
    <property type="evidence" value="ECO:0007669"/>
    <property type="project" value="UniProtKB-KW"/>
</dbReference>
<dbReference type="AlphaFoldDB" id="A0A9W9NF66"/>
<name>A0A9W9NF66_PENCI</name>
<feature type="compositionally biased region" description="Basic and acidic residues" evidence="3">
    <location>
        <begin position="623"/>
        <end position="642"/>
    </location>
</feature>
<dbReference type="Proteomes" id="UP001147733">
    <property type="component" value="Unassembled WGS sequence"/>
</dbReference>
<feature type="compositionally biased region" description="Basic and acidic residues" evidence="3">
    <location>
        <begin position="514"/>
        <end position="531"/>
    </location>
</feature>
<dbReference type="InterPro" id="IPR001370">
    <property type="entry name" value="BIR_rpt"/>
</dbReference>
<feature type="compositionally biased region" description="Basic and acidic residues" evidence="3">
    <location>
        <begin position="353"/>
        <end position="363"/>
    </location>
</feature>
<keyword evidence="1" id="KW-0479">Metal-binding</keyword>
<feature type="region of interest" description="Disordered" evidence="3">
    <location>
        <begin position="782"/>
        <end position="801"/>
    </location>
</feature>
<dbReference type="GeneID" id="81389461"/>
<feature type="region of interest" description="Disordered" evidence="3">
    <location>
        <begin position="23"/>
        <end position="42"/>
    </location>
</feature>
<dbReference type="PROSITE" id="PS50143">
    <property type="entry name" value="BIR_REPEAT_2"/>
    <property type="match status" value="2"/>
</dbReference>
<evidence type="ECO:0000313" key="4">
    <source>
        <dbReference type="EMBL" id="KAJ5217764.1"/>
    </source>
</evidence>
<feature type="compositionally biased region" description="Acidic residues" evidence="3">
    <location>
        <begin position="594"/>
        <end position="604"/>
    </location>
</feature>
<dbReference type="PANTHER" id="PTHR46771:SF5">
    <property type="entry name" value="DETERIN"/>
    <property type="match status" value="1"/>
</dbReference>
<dbReference type="RefSeq" id="XP_056495358.1">
    <property type="nucleotide sequence ID" value="XM_056650294.1"/>
</dbReference>
<keyword evidence="5" id="KW-1185">Reference proteome</keyword>
<dbReference type="CDD" id="cd00022">
    <property type="entry name" value="BIR"/>
    <property type="match status" value="2"/>
</dbReference>
<feature type="compositionally biased region" description="Basic residues" evidence="3">
    <location>
        <begin position="205"/>
        <end position="215"/>
    </location>
</feature>
<feature type="compositionally biased region" description="Polar residues" evidence="3">
    <location>
        <begin position="217"/>
        <end position="233"/>
    </location>
</feature>
<evidence type="ECO:0000313" key="5">
    <source>
        <dbReference type="Proteomes" id="UP001147733"/>
    </source>
</evidence>
<dbReference type="Gene3D" id="1.10.1170.10">
    <property type="entry name" value="Inhibitor Of Apoptosis Protein (2mihbC-IAP-1), Chain A"/>
    <property type="match status" value="2"/>
</dbReference>
<comment type="caution">
    <text evidence="4">The sequence shown here is derived from an EMBL/GenBank/DDBJ whole genome shotgun (WGS) entry which is preliminary data.</text>
</comment>
<dbReference type="OrthoDB" id="2196114at2759"/>
<feature type="compositionally biased region" description="Polar residues" evidence="3">
    <location>
        <begin position="717"/>
        <end position="730"/>
    </location>
</feature>
<feature type="compositionally biased region" description="Basic residues" evidence="3">
    <location>
        <begin position="378"/>
        <end position="391"/>
    </location>
</feature>
<feature type="compositionally biased region" description="Basic residues" evidence="3">
    <location>
        <begin position="261"/>
        <end position="274"/>
    </location>
</feature>
<evidence type="ECO:0000256" key="3">
    <source>
        <dbReference type="SAM" id="MobiDB-lite"/>
    </source>
</evidence>
<feature type="compositionally biased region" description="Basic and acidic residues" evidence="3">
    <location>
        <begin position="690"/>
        <end position="701"/>
    </location>
</feature>
<feature type="compositionally biased region" description="Acidic residues" evidence="3">
    <location>
        <begin position="532"/>
        <end position="542"/>
    </location>
</feature>
<keyword evidence="2" id="KW-0862">Zinc</keyword>
<dbReference type="PANTHER" id="PTHR46771">
    <property type="entry name" value="DETERIN"/>
    <property type="match status" value="1"/>
</dbReference>
<feature type="compositionally biased region" description="Polar residues" evidence="3">
    <location>
        <begin position="739"/>
        <end position="775"/>
    </location>
</feature>
<feature type="compositionally biased region" description="Basic and acidic residues" evidence="3">
    <location>
        <begin position="310"/>
        <end position="330"/>
    </location>
</feature>
<dbReference type="SMART" id="SM00238">
    <property type="entry name" value="BIR"/>
    <property type="match status" value="2"/>
</dbReference>
<dbReference type="InterPro" id="IPR051190">
    <property type="entry name" value="Baculoviral_IAP"/>
</dbReference>
<dbReference type="SUPFAM" id="SSF57924">
    <property type="entry name" value="Inhibitor of apoptosis (IAP) repeat"/>
    <property type="match status" value="2"/>
</dbReference>
<gene>
    <name evidence="4" type="ORF">N7469_011389</name>
</gene>
<feature type="region of interest" description="Disordered" evidence="3">
    <location>
        <begin position="254"/>
        <end position="775"/>
    </location>
</feature>
<evidence type="ECO:0000256" key="1">
    <source>
        <dbReference type="ARBA" id="ARBA00022723"/>
    </source>
</evidence>
<reference evidence="4" key="1">
    <citation type="submission" date="2022-11" db="EMBL/GenBank/DDBJ databases">
        <authorList>
            <person name="Petersen C."/>
        </authorList>
    </citation>
    <scope>NUCLEOTIDE SEQUENCE</scope>
    <source>
        <strain evidence="4">IBT 23319</strain>
    </source>
</reference>
<reference evidence="4" key="2">
    <citation type="journal article" date="2023" name="IMA Fungus">
        <title>Comparative genomic study of the Penicillium genus elucidates a diverse pangenome and 15 lateral gene transfer events.</title>
        <authorList>
            <person name="Petersen C."/>
            <person name="Sorensen T."/>
            <person name="Nielsen M.R."/>
            <person name="Sondergaard T.E."/>
            <person name="Sorensen J.L."/>
            <person name="Fitzpatrick D.A."/>
            <person name="Frisvad J.C."/>
            <person name="Nielsen K.L."/>
        </authorList>
    </citation>
    <scope>NUCLEOTIDE SEQUENCE</scope>
    <source>
        <strain evidence="4">IBT 23319</strain>
    </source>
</reference>
<feature type="compositionally biased region" description="Low complexity" evidence="3">
    <location>
        <begin position="339"/>
        <end position="352"/>
    </location>
</feature>
<feature type="compositionally biased region" description="Acidic residues" evidence="3">
    <location>
        <begin position="612"/>
        <end position="622"/>
    </location>
</feature>